<keyword evidence="2" id="KW-1185">Reference proteome</keyword>
<comment type="caution">
    <text evidence="1">The sequence shown here is derived from an EMBL/GenBank/DDBJ whole genome shotgun (WGS) entry which is preliminary data.</text>
</comment>
<proteinExistence type="predicted"/>
<evidence type="ECO:0000313" key="2">
    <source>
        <dbReference type="Proteomes" id="UP001164539"/>
    </source>
</evidence>
<protein>
    <submittedName>
        <fullName evidence="1">Mediator of RNA polymerase II transcription subunit like</fullName>
    </submittedName>
</protein>
<sequence>MQNKEEGVKLQIAIRCARAANLLSSLRNSGHFGATINNEDLDVEKEIMRREIGDLKVELVRERMKRKKLQLSILMEVVLHVAMLLLVSGLLLIIAFKFIQN</sequence>
<gene>
    <name evidence="1" type="ORF">OWV82_024589</name>
</gene>
<name>A0ACC1WQ68_MELAZ</name>
<dbReference type="Proteomes" id="UP001164539">
    <property type="component" value="Chromosome 14"/>
</dbReference>
<reference evidence="1 2" key="1">
    <citation type="journal article" date="2023" name="Science">
        <title>Complex scaffold remodeling in plant triterpene biosynthesis.</title>
        <authorList>
            <person name="De La Pena R."/>
            <person name="Hodgson H."/>
            <person name="Liu J.C."/>
            <person name="Stephenson M.J."/>
            <person name="Martin A.C."/>
            <person name="Owen C."/>
            <person name="Harkess A."/>
            <person name="Leebens-Mack J."/>
            <person name="Jimenez L.E."/>
            <person name="Osbourn A."/>
            <person name="Sattely E.S."/>
        </authorList>
    </citation>
    <scope>NUCLEOTIDE SEQUENCE [LARGE SCALE GENOMIC DNA]</scope>
    <source>
        <strain evidence="2">cv. JPN11</strain>
        <tissue evidence="1">Leaf</tissue>
    </source>
</reference>
<dbReference type="EMBL" id="CM051407">
    <property type="protein sequence ID" value="KAJ4701331.1"/>
    <property type="molecule type" value="Genomic_DNA"/>
</dbReference>
<evidence type="ECO:0000313" key="1">
    <source>
        <dbReference type="EMBL" id="KAJ4701331.1"/>
    </source>
</evidence>
<accession>A0ACC1WQ68</accession>
<organism evidence="1 2">
    <name type="scientific">Melia azedarach</name>
    <name type="common">Chinaberry tree</name>
    <dbReference type="NCBI Taxonomy" id="155640"/>
    <lineage>
        <taxon>Eukaryota</taxon>
        <taxon>Viridiplantae</taxon>
        <taxon>Streptophyta</taxon>
        <taxon>Embryophyta</taxon>
        <taxon>Tracheophyta</taxon>
        <taxon>Spermatophyta</taxon>
        <taxon>Magnoliopsida</taxon>
        <taxon>eudicotyledons</taxon>
        <taxon>Gunneridae</taxon>
        <taxon>Pentapetalae</taxon>
        <taxon>rosids</taxon>
        <taxon>malvids</taxon>
        <taxon>Sapindales</taxon>
        <taxon>Meliaceae</taxon>
        <taxon>Melia</taxon>
    </lineage>
</organism>